<dbReference type="EMBL" id="OY726395">
    <property type="protein sequence ID" value="CAJ1583354.1"/>
    <property type="molecule type" value="Genomic_DNA"/>
</dbReference>
<comment type="similarity">
    <text evidence="2">Belongs to the glycosyltransferase 2 family.</text>
</comment>
<dbReference type="PANTHER" id="PTHR43179:SF12">
    <property type="entry name" value="GALACTOFURANOSYLTRANSFERASE GLFT2"/>
    <property type="match status" value="1"/>
</dbReference>
<keyword evidence="5" id="KW-0961">Cell wall biogenesis/degradation</keyword>
<sequence length="320" mass="34516">MTAEADDVVTTRPAVVSLSVVICCYTEQRRHTLARAVTATLAQLSGADELIIVVDGNPAMYRRLAAAHDDRRVTVVENGFGRGLSGARNTGLEAARAEVVVFLDDDAVPGPSALDGVRRCFADPGVTALGGAVHPEWVDGHGPRWFPPEFGWVVGCDYRGLPSDGAAIRNPIGAAMAVRRRALHEIGGFSEQLGRIDTVPAGCEETMMGIALTRRDPEARVVRATSFDVAHVVPQERTTVSYFVHRCYHEGRSKAVLTRLCGRQSSLASERCYVTRTLPLGLWDARRRPTRMLALTAGLVVTGVGYVAGLAATSRLERDL</sequence>
<dbReference type="InterPro" id="IPR001173">
    <property type="entry name" value="Glyco_trans_2-like"/>
</dbReference>
<evidence type="ECO:0000256" key="4">
    <source>
        <dbReference type="ARBA" id="ARBA00022679"/>
    </source>
</evidence>
<reference evidence="8 9" key="1">
    <citation type="submission" date="2023-08" db="EMBL/GenBank/DDBJ databases">
        <authorList>
            <person name="Folkvardsen B D."/>
            <person name="Norman A."/>
        </authorList>
    </citation>
    <scope>NUCLEOTIDE SEQUENCE [LARGE SCALE GENOMIC DNA]</scope>
    <source>
        <strain evidence="8 9">Mu0050</strain>
    </source>
</reference>
<proteinExistence type="inferred from homology"/>
<keyword evidence="3 8" id="KW-0328">Glycosyltransferase</keyword>
<keyword evidence="6" id="KW-0472">Membrane</keyword>
<dbReference type="PANTHER" id="PTHR43179">
    <property type="entry name" value="RHAMNOSYLTRANSFERASE WBBL"/>
    <property type="match status" value="1"/>
</dbReference>
<evidence type="ECO:0000313" key="8">
    <source>
        <dbReference type="EMBL" id="CAJ1583354.1"/>
    </source>
</evidence>
<evidence type="ECO:0000256" key="1">
    <source>
        <dbReference type="ARBA" id="ARBA00004776"/>
    </source>
</evidence>
<keyword evidence="6" id="KW-0812">Transmembrane</keyword>
<evidence type="ECO:0000256" key="5">
    <source>
        <dbReference type="ARBA" id="ARBA00023316"/>
    </source>
</evidence>
<keyword evidence="4 8" id="KW-0808">Transferase</keyword>
<dbReference type="EC" id="2.4.-.-" evidence="8"/>
<accession>A0ABN9P305</accession>
<evidence type="ECO:0000259" key="7">
    <source>
        <dbReference type="Pfam" id="PF00535"/>
    </source>
</evidence>
<evidence type="ECO:0000313" key="9">
    <source>
        <dbReference type="Proteomes" id="UP001190466"/>
    </source>
</evidence>
<name>A0ABN9P305_9MYCO</name>
<dbReference type="RefSeq" id="WP_316509983.1">
    <property type="nucleotide sequence ID" value="NZ_OY726395.1"/>
</dbReference>
<dbReference type="InterPro" id="IPR029044">
    <property type="entry name" value="Nucleotide-diphossugar_trans"/>
</dbReference>
<protein>
    <submittedName>
        <fullName evidence="8">Glycosyltransferase family 2 protein</fullName>
        <ecNumber evidence="8">2.4.-.-</ecNumber>
    </submittedName>
</protein>
<evidence type="ECO:0000256" key="2">
    <source>
        <dbReference type="ARBA" id="ARBA00006739"/>
    </source>
</evidence>
<evidence type="ECO:0000256" key="3">
    <source>
        <dbReference type="ARBA" id="ARBA00022676"/>
    </source>
</evidence>
<dbReference type="Proteomes" id="UP001190466">
    <property type="component" value="Chromosome"/>
</dbReference>
<organism evidence="8 9">
    <name type="scientific">[Mycobacterium] wendilense</name>
    <dbReference type="NCBI Taxonomy" id="3064284"/>
    <lineage>
        <taxon>Bacteria</taxon>
        <taxon>Bacillati</taxon>
        <taxon>Actinomycetota</taxon>
        <taxon>Actinomycetes</taxon>
        <taxon>Mycobacteriales</taxon>
        <taxon>Mycobacteriaceae</taxon>
        <taxon>Mycolicibacter</taxon>
    </lineage>
</organism>
<dbReference type="Pfam" id="PF00535">
    <property type="entry name" value="Glycos_transf_2"/>
    <property type="match status" value="1"/>
</dbReference>
<dbReference type="GO" id="GO:0016757">
    <property type="term" value="F:glycosyltransferase activity"/>
    <property type="evidence" value="ECO:0007669"/>
    <property type="project" value="UniProtKB-KW"/>
</dbReference>
<feature type="domain" description="Glycosyltransferase 2-like" evidence="7">
    <location>
        <begin position="19"/>
        <end position="186"/>
    </location>
</feature>
<evidence type="ECO:0000256" key="6">
    <source>
        <dbReference type="SAM" id="Phobius"/>
    </source>
</evidence>
<keyword evidence="6" id="KW-1133">Transmembrane helix</keyword>
<comment type="pathway">
    <text evidence="1">Cell wall biogenesis; cell wall polysaccharide biosynthesis.</text>
</comment>
<dbReference type="SUPFAM" id="SSF53448">
    <property type="entry name" value="Nucleotide-diphospho-sugar transferases"/>
    <property type="match status" value="1"/>
</dbReference>
<keyword evidence="9" id="KW-1185">Reference proteome</keyword>
<dbReference type="Gene3D" id="3.90.550.10">
    <property type="entry name" value="Spore Coat Polysaccharide Biosynthesis Protein SpsA, Chain A"/>
    <property type="match status" value="1"/>
</dbReference>
<feature type="transmembrane region" description="Helical" evidence="6">
    <location>
        <begin position="292"/>
        <end position="312"/>
    </location>
</feature>
<gene>
    <name evidence="8" type="ORF">MU0050_002570</name>
</gene>